<protein>
    <recommendedName>
        <fullName evidence="2">Metal-binding protein</fullName>
    </recommendedName>
</protein>
<gene>
    <name evidence="1" type="ORF">SDC9_178970</name>
</gene>
<evidence type="ECO:0008006" key="2">
    <source>
        <dbReference type="Google" id="ProtNLM"/>
    </source>
</evidence>
<proteinExistence type="predicted"/>
<dbReference type="AlphaFoldDB" id="A0A645GZ18"/>
<sequence>MTLKEIMKYIESEYHIINSTPCEVCGGEYLADGLDIDIINGNPYDVCDCTCSKCGHEKTFEFYAPFIDELTNSKWKQNLN</sequence>
<comment type="caution">
    <text evidence="1">The sequence shown here is derived from an EMBL/GenBank/DDBJ whole genome shotgun (WGS) entry which is preliminary data.</text>
</comment>
<evidence type="ECO:0000313" key="1">
    <source>
        <dbReference type="EMBL" id="MPN31496.1"/>
    </source>
</evidence>
<dbReference type="EMBL" id="VSSQ01083037">
    <property type="protein sequence ID" value="MPN31496.1"/>
    <property type="molecule type" value="Genomic_DNA"/>
</dbReference>
<reference evidence="1" key="1">
    <citation type="submission" date="2019-08" db="EMBL/GenBank/DDBJ databases">
        <authorList>
            <person name="Kucharzyk K."/>
            <person name="Murdoch R.W."/>
            <person name="Higgins S."/>
            <person name="Loffler F."/>
        </authorList>
    </citation>
    <scope>NUCLEOTIDE SEQUENCE</scope>
</reference>
<accession>A0A645GZ18</accession>
<name>A0A645GZ18_9ZZZZ</name>
<organism evidence="1">
    <name type="scientific">bioreactor metagenome</name>
    <dbReference type="NCBI Taxonomy" id="1076179"/>
    <lineage>
        <taxon>unclassified sequences</taxon>
        <taxon>metagenomes</taxon>
        <taxon>ecological metagenomes</taxon>
    </lineage>
</organism>